<reference evidence="3 4" key="1">
    <citation type="submission" date="2016-01" db="EMBL/GenBank/DDBJ databases">
        <authorList>
            <person name="Oliw E.H."/>
        </authorList>
    </citation>
    <scope>NUCLEOTIDE SEQUENCE [LARGE SCALE GENOMIC DNA]</scope>
    <source>
        <strain evidence="3 4">PSS_7772B</strain>
    </source>
</reference>
<name>A0A133NND4_GARVA</name>
<dbReference type="AlphaFoldDB" id="A0A133NND4"/>
<keyword evidence="2" id="KW-0472">Membrane</keyword>
<gene>
    <name evidence="3" type="ORF">HMPREF3208_01452</name>
</gene>
<feature type="transmembrane region" description="Helical" evidence="2">
    <location>
        <begin position="662"/>
        <end position="680"/>
    </location>
</feature>
<feature type="region of interest" description="Disordered" evidence="1">
    <location>
        <begin position="1"/>
        <end position="27"/>
    </location>
</feature>
<dbReference type="RefSeq" id="WP_064347843.1">
    <property type="nucleotide sequence ID" value="NZ_KQ956884.1"/>
</dbReference>
<feature type="transmembrane region" description="Helical" evidence="2">
    <location>
        <begin position="632"/>
        <end position="650"/>
    </location>
</feature>
<feature type="compositionally biased region" description="Polar residues" evidence="1">
    <location>
        <begin position="7"/>
        <end position="27"/>
    </location>
</feature>
<sequence length="739" mass="84243">MKRTHCKTQSQQARAHTSQQHSLTQSASHTQSIHQTTLTRFFTYTLSALLCFLLAACTSLGPIFRNQDPQLHLGTLADCSWINALIFIAAFAIYAIILWTIIYYGKHASFPKQYSRLGAWIKSIFRKKHKTNAEKTDKKTVEKIIESKSKSTPNRKVKKHRISAICRLIRNISKRFYNAARWFIKHSTRNRRNLFLTFFLGWLWVPATLLAAYGADVCSQIREYSWAWNQLTGLKQPYIGFFSFVPMDIYPTAHYLWPTQPTYLTDQHNIVLTVMYGAVAAVSRYFTHSNDAGIVLLAFTQFVFAAWCIAATAHRFLNKPWLTSNAQQATLSSRTSRTSHSSPSSRTPLFARFAVLLMFLLHPLVLCSTIALTKSPLFAFAFVWWFGINYELTCSYHADDTHAGIAKIHYGTFIELLISVCVMLIAAKYAWYILLIQCLLLLVFERKRWRVWVGGILLPTLVVHTALVLLISSGAVITGDPIESRGIQLQQIARIAKLDPHSIPHSAKRMIAPIFNLDQTAEAYKPYDADPVKSSGLQSKKVSYRWRYVTRDNIRNLNRAWWQMVTHSPLVAADAFIAKIYGYFDIFDRPYVGPEYYINTDNIRNSDWIKYWNSSWRTEFADVISSWSDVPVISWLIHGNTFVIATLLIGMAEIALRRWRTVLWHIPLALLVGVMILAPANNFERHMLPLVFVFCFVLLTFWRDSKQSASSESADASDTTNASDTSNASSASNAHAIQA</sequence>
<feature type="transmembrane region" description="Helical" evidence="2">
    <location>
        <begin position="269"/>
        <end position="286"/>
    </location>
</feature>
<feature type="transmembrane region" description="Helical" evidence="2">
    <location>
        <begin position="292"/>
        <end position="313"/>
    </location>
</feature>
<dbReference type="Proteomes" id="UP000070687">
    <property type="component" value="Unassembled WGS sequence"/>
</dbReference>
<evidence type="ECO:0008006" key="5">
    <source>
        <dbReference type="Google" id="ProtNLM"/>
    </source>
</evidence>
<organism evidence="3 4">
    <name type="scientific">Gardnerella vaginalis</name>
    <dbReference type="NCBI Taxonomy" id="2702"/>
    <lineage>
        <taxon>Bacteria</taxon>
        <taxon>Bacillati</taxon>
        <taxon>Actinomycetota</taxon>
        <taxon>Actinomycetes</taxon>
        <taxon>Bifidobacteriales</taxon>
        <taxon>Bifidobacteriaceae</taxon>
        <taxon>Gardnerella</taxon>
    </lineage>
</organism>
<accession>A0A133NND4</accession>
<evidence type="ECO:0000313" key="4">
    <source>
        <dbReference type="Proteomes" id="UP000070687"/>
    </source>
</evidence>
<feature type="transmembrane region" description="Helical" evidence="2">
    <location>
        <begin position="686"/>
        <end position="702"/>
    </location>
</feature>
<dbReference type="EMBL" id="LRQB01000109">
    <property type="protein sequence ID" value="KXA17781.1"/>
    <property type="molecule type" value="Genomic_DNA"/>
</dbReference>
<dbReference type="Pfam" id="PF19484">
    <property type="entry name" value="DUF6020"/>
    <property type="match status" value="1"/>
</dbReference>
<feature type="transmembrane region" description="Helical" evidence="2">
    <location>
        <begin position="416"/>
        <end position="444"/>
    </location>
</feature>
<feature type="transmembrane region" description="Helical" evidence="2">
    <location>
        <begin position="194"/>
        <end position="215"/>
    </location>
</feature>
<keyword evidence="2" id="KW-0812">Transmembrane</keyword>
<dbReference type="OrthoDB" id="3757494at2"/>
<evidence type="ECO:0000256" key="2">
    <source>
        <dbReference type="SAM" id="Phobius"/>
    </source>
</evidence>
<feature type="transmembrane region" description="Helical" evidence="2">
    <location>
        <begin position="349"/>
        <end position="372"/>
    </location>
</feature>
<evidence type="ECO:0000313" key="3">
    <source>
        <dbReference type="EMBL" id="KXA17781.1"/>
    </source>
</evidence>
<comment type="caution">
    <text evidence="3">The sequence shown here is derived from an EMBL/GenBank/DDBJ whole genome shotgun (WGS) entry which is preliminary data.</text>
</comment>
<feature type="region of interest" description="Disordered" evidence="1">
    <location>
        <begin position="710"/>
        <end position="739"/>
    </location>
</feature>
<keyword evidence="2" id="KW-1133">Transmembrane helix</keyword>
<evidence type="ECO:0000256" key="1">
    <source>
        <dbReference type="SAM" id="MobiDB-lite"/>
    </source>
</evidence>
<proteinExistence type="predicted"/>
<feature type="transmembrane region" description="Helical" evidence="2">
    <location>
        <begin position="41"/>
        <end position="64"/>
    </location>
</feature>
<feature type="transmembrane region" description="Helical" evidence="2">
    <location>
        <begin position="84"/>
        <end position="105"/>
    </location>
</feature>
<protein>
    <recommendedName>
        <fullName evidence="5">Beta-carotene 15,15'-monooxygenase</fullName>
    </recommendedName>
</protein>
<dbReference type="PATRIC" id="fig|2702.100.peg.1443"/>
<dbReference type="InterPro" id="IPR046062">
    <property type="entry name" value="DUF6020"/>
</dbReference>
<feature type="transmembrane region" description="Helical" evidence="2">
    <location>
        <begin position="451"/>
        <end position="471"/>
    </location>
</feature>